<accession>A0A0U5B9W8</accession>
<dbReference type="PANTHER" id="PTHR42850:SF4">
    <property type="entry name" value="ZINC-DEPENDENT ENDOPOLYPHOSPHATASE"/>
    <property type="match status" value="1"/>
</dbReference>
<organism evidence="2 3">
    <name type="scientific">Aneurinibacillus soli</name>
    <dbReference type="NCBI Taxonomy" id="1500254"/>
    <lineage>
        <taxon>Bacteria</taxon>
        <taxon>Bacillati</taxon>
        <taxon>Bacillota</taxon>
        <taxon>Bacilli</taxon>
        <taxon>Bacillales</taxon>
        <taxon>Paenibacillaceae</taxon>
        <taxon>Aneurinibacillus group</taxon>
        <taxon>Aneurinibacillus</taxon>
    </lineage>
</organism>
<dbReference type="GO" id="GO:0110154">
    <property type="term" value="P:RNA decapping"/>
    <property type="evidence" value="ECO:0007669"/>
    <property type="project" value="TreeGrafter"/>
</dbReference>
<gene>
    <name evidence="2" type="primary">apaH</name>
    <name evidence="2" type="ORF">CB4_01898</name>
</gene>
<proteinExistence type="predicted"/>
<dbReference type="InterPro" id="IPR004843">
    <property type="entry name" value="Calcineurin-like_PHP"/>
</dbReference>
<dbReference type="Pfam" id="PF00149">
    <property type="entry name" value="Metallophos"/>
    <property type="match status" value="1"/>
</dbReference>
<name>A0A0U5B9W8_9BACL</name>
<dbReference type="AlphaFoldDB" id="A0A0U5B9W8"/>
<dbReference type="GO" id="GO:0005737">
    <property type="term" value="C:cytoplasm"/>
    <property type="evidence" value="ECO:0007669"/>
    <property type="project" value="TreeGrafter"/>
</dbReference>
<dbReference type="OrthoDB" id="384253at2"/>
<protein>
    <submittedName>
        <fullName evidence="2">Bis(5'-nucleosyl)-tetraphosphatase, symmetrical</fullName>
        <ecNumber evidence="2">3.6.1.41</ecNumber>
    </submittedName>
</protein>
<dbReference type="PANTHER" id="PTHR42850">
    <property type="entry name" value="METALLOPHOSPHOESTERASE"/>
    <property type="match status" value="1"/>
</dbReference>
<dbReference type="KEGG" id="asoc:CB4_01898"/>
<dbReference type="RefSeq" id="WP_096465289.1">
    <property type="nucleotide sequence ID" value="NZ_AP017312.1"/>
</dbReference>
<keyword evidence="3" id="KW-1185">Reference proteome</keyword>
<dbReference type="Gene3D" id="3.60.21.10">
    <property type="match status" value="1"/>
</dbReference>
<dbReference type="InterPro" id="IPR050126">
    <property type="entry name" value="Ap4A_hydrolase"/>
</dbReference>
<dbReference type="EC" id="3.6.1.41" evidence="2"/>
<feature type="domain" description="Calcineurin-like phosphoesterase" evidence="1">
    <location>
        <begin position="1"/>
        <end position="190"/>
    </location>
</feature>
<dbReference type="Proteomes" id="UP000217696">
    <property type="component" value="Chromosome"/>
</dbReference>
<dbReference type="SUPFAM" id="SSF56300">
    <property type="entry name" value="Metallo-dependent phosphatases"/>
    <property type="match status" value="1"/>
</dbReference>
<evidence type="ECO:0000259" key="1">
    <source>
        <dbReference type="Pfam" id="PF00149"/>
    </source>
</evidence>
<dbReference type="GO" id="GO:0008803">
    <property type="term" value="F:bis(5'-nucleosyl)-tetraphosphatase (symmetrical) activity"/>
    <property type="evidence" value="ECO:0007669"/>
    <property type="project" value="UniProtKB-EC"/>
</dbReference>
<evidence type="ECO:0000313" key="2">
    <source>
        <dbReference type="EMBL" id="BAU27724.1"/>
    </source>
</evidence>
<keyword evidence="2" id="KW-0378">Hydrolase</keyword>
<dbReference type="GO" id="GO:0016791">
    <property type="term" value="F:phosphatase activity"/>
    <property type="evidence" value="ECO:0007669"/>
    <property type="project" value="TreeGrafter"/>
</dbReference>
<sequence length="228" mass="25711">MRTICISDIHGHYDAFCHLLTAVNYTPTIDQLILLGDYIDSGPCGKDVIEKIMQLTAEGAIAIRGNHENAFLAWLAGELPEYPDDYRAFGTLSGYLGHPYTPEQEYATRSRICEHYSSHITWIQSLPYFFEHRGHIFVHAGIDPAQNHWYHTPPETLVSIRKKFFKHPTRLSKTVVFGHTPGFKLHDKDEVWFGGDKIGIDGGAGHSRQLNALIIESDGTYRVTSTAI</sequence>
<evidence type="ECO:0000313" key="3">
    <source>
        <dbReference type="Proteomes" id="UP000217696"/>
    </source>
</evidence>
<dbReference type="InterPro" id="IPR029052">
    <property type="entry name" value="Metallo-depent_PP-like"/>
</dbReference>
<reference evidence="2 3" key="1">
    <citation type="submission" date="2015-12" db="EMBL/GenBank/DDBJ databases">
        <title>Genome sequence of Aneurinibacillus soli.</title>
        <authorList>
            <person name="Lee J.S."/>
            <person name="Lee K.C."/>
            <person name="Kim K.K."/>
            <person name="Lee B.W."/>
        </authorList>
    </citation>
    <scope>NUCLEOTIDE SEQUENCE [LARGE SCALE GENOMIC DNA]</scope>
    <source>
        <strain evidence="2 3">CB4</strain>
    </source>
</reference>
<dbReference type="EMBL" id="AP017312">
    <property type="protein sequence ID" value="BAU27724.1"/>
    <property type="molecule type" value="Genomic_DNA"/>
</dbReference>